<evidence type="ECO:0000256" key="3">
    <source>
        <dbReference type="ARBA" id="ARBA00022553"/>
    </source>
</evidence>
<dbReference type="Proteomes" id="UP000193920">
    <property type="component" value="Unassembled WGS sequence"/>
</dbReference>
<name>A0A1Y2ELT7_9FUNG</name>
<evidence type="ECO:0000256" key="1">
    <source>
        <dbReference type="ARBA" id="ARBA00004123"/>
    </source>
</evidence>
<dbReference type="PANTHER" id="PTHR15237:SF0">
    <property type="entry name" value="CELL CYCLE CHECKPOINT CONTROL PROTEIN"/>
    <property type="match status" value="1"/>
</dbReference>
<dbReference type="FunFam" id="3.70.10.10:FF:000005">
    <property type="entry name" value="Cell cycle checkpoint control protein"/>
    <property type="match status" value="1"/>
</dbReference>
<dbReference type="PANTHER" id="PTHR15237">
    <property type="entry name" value="DNA REPAIR PROTEIN RAD9"/>
    <property type="match status" value="1"/>
</dbReference>
<dbReference type="AlphaFoldDB" id="A0A1Y2ELT7"/>
<dbReference type="STRING" id="1754190.A0A1Y2ELT7"/>
<evidence type="ECO:0000256" key="5">
    <source>
        <dbReference type="ARBA" id="ARBA00022763"/>
    </source>
</evidence>
<evidence type="ECO:0000256" key="9">
    <source>
        <dbReference type="ARBA" id="ARBA00059283"/>
    </source>
</evidence>
<protein>
    <recommendedName>
        <fullName evidence="10">Cell cycle checkpoint control protein RAD9A</fullName>
    </recommendedName>
    <alternativeName>
        <fullName evidence="11">DNA repair exonuclease rad9 homolog A</fullName>
    </alternativeName>
</protein>
<feature type="compositionally biased region" description="Polar residues" evidence="12">
    <location>
        <begin position="301"/>
        <end position="314"/>
    </location>
</feature>
<evidence type="ECO:0000256" key="2">
    <source>
        <dbReference type="ARBA" id="ARBA00008494"/>
    </source>
</evidence>
<sequence>MELVFSGNSIKPFSKFLSSLIKIGDYVNFEGKKDKFLLSTINSSRSAFAIFTVYPNFFDKYNIDENIIDTLNCRLLLKPLVNIFKLKNSNENIIEKCEIKFRTDSESSDTLIIKLCCKYGITMTHSLNYEECDIMHAIYQKNTLNRWVATPKLIREWLNYFYHRLEEISMICSDGVIKFKSYIDDTTTKEDLTDRPLQTEIIIDPSDFDVFSVICDVELTFNFRELKAILYFCESLEYPVKALFERDGQPIIFTVNSSNLFEADFVLATLTQENNNEYSSQSLTQSQSQINSDISSQQQSFQKNTNTISKNKIL</sequence>
<comment type="similarity">
    <text evidence="2">Belongs to the rad9 family.</text>
</comment>
<dbReference type="InterPro" id="IPR046938">
    <property type="entry name" value="DNA_clamp_sf"/>
</dbReference>
<evidence type="ECO:0000256" key="7">
    <source>
        <dbReference type="ARBA" id="ARBA00022839"/>
    </source>
</evidence>
<dbReference type="GO" id="GO:0031573">
    <property type="term" value="P:mitotic intra-S DNA damage checkpoint signaling"/>
    <property type="evidence" value="ECO:0007669"/>
    <property type="project" value="TreeGrafter"/>
</dbReference>
<dbReference type="GO" id="GO:0004527">
    <property type="term" value="F:exonuclease activity"/>
    <property type="evidence" value="ECO:0007669"/>
    <property type="project" value="UniProtKB-KW"/>
</dbReference>
<keyword evidence="7" id="KW-0269">Exonuclease</keyword>
<evidence type="ECO:0000256" key="4">
    <source>
        <dbReference type="ARBA" id="ARBA00022722"/>
    </source>
</evidence>
<evidence type="ECO:0000256" key="11">
    <source>
        <dbReference type="ARBA" id="ARBA00079896"/>
    </source>
</evidence>
<dbReference type="GO" id="GO:0030896">
    <property type="term" value="C:checkpoint clamp complex"/>
    <property type="evidence" value="ECO:0007669"/>
    <property type="project" value="InterPro"/>
</dbReference>
<dbReference type="Gene3D" id="3.70.10.10">
    <property type="match status" value="1"/>
</dbReference>
<proteinExistence type="inferred from homology"/>
<dbReference type="PIRSF" id="PIRSF009303">
    <property type="entry name" value="Cell_cycle_RAD9"/>
    <property type="match status" value="1"/>
</dbReference>
<gene>
    <name evidence="13" type="ORF">LY90DRAFT_193699</name>
</gene>
<reference evidence="13 14" key="1">
    <citation type="submission" date="2016-08" db="EMBL/GenBank/DDBJ databases">
        <title>A Parts List for Fungal Cellulosomes Revealed by Comparative Genomics.</title>
        <authorList>
            <consortium name="DOE Joint Genome Institute"/>
            <person name="Haitjema C.H."/>
            <person name="Gilmore S.P."/>
            <person name="Henske J.K."/>
            <person name="Solomon K.V."/>
            <person name="De Groot R."/>
            <person name="Kuo A."/>
            <person name="Mondo S.J."/>
            <person name="Salamov A.A."/>
            <person name="Labutti K."/>
            <person name="Zhao Z."/>
            <person name="Chiniquy J."/>
            <person name="Barry K."/>
            <person name="Brewer H.M."/>
            <person name="Purvine S.O."/>
            <person name="Wright A.T."/>
            <person name="Boxma B."/>
            <person name="Van Alen T."/>
            <person name="Hackstein J.H."/>
            <person name="Baker S.E."/>
            <person name="Grigoriev I.V."/>
            <person name="O'Malley M.A."/>
        </authorList>
    </citation>
    <scope>NUCLEOTIDE SEQUENCE [LARGE SCALE GENOMIC DNA]</scope>
    <source>
        <strain evidence="13 14">G1</strain>
    </source>
</reference>
<evidence type="ECO:0000256" key="8">
    <source>
        <dbReference type="ARBA" id="ARBA00023242"/>
    </source>
</evidence>
<accession>A0A1Y2ELT7</accession>
<dbReference type="OrthoDB" id="60092at2759"/>
<dbReference type="EMBL" id="MCOG01000039">
    <property type="protein sequence ID" value="ORY72478.1"/>
    <property type="molecule type" value="Genomic_DNA"/>
</dbReference>
<dbReference type="InterPro" id="IPR007268">
    <property type="entry name" value="Rad9/Ddc1"/>
</dbReference>
<keyword evidence="4" id="KW-0540">Nuclease</keyword>
<comment type="subcellular location">
    <subcellularLocation>
        <location evidence="1">Nucleus</location>
    </subcellularLocation>
</comment>
<feature type="region of interest" description="Disordered" evidence="12">
    <location>
        <begin position="294"/>
        <end position="314"/>
    </location>
</feature>
<comment type="function">
    <text evidence="9">Component of the 9-1-1 cell-cycle checkpoint response complex that plays a major role in DNA repair. The 9-1-1 complex is recruited to DNA lesion upon damage by the RAD17-replication factor C (RFC) clamp loader complex. Acts then as a sliding clamp platform on DNA for several proteins involved in long-patch base excision repair (LP-BER). The 9-1-1 complex stimulates DNA polymerase beta (POLB) activity by increasing its affinity for the 3'-OH end of the primer-template and stabilizes POLB to those sites where LP-BER proceeds; endonuclease FEN1 cleavage activity on substrates with double, nick, or gap flaps of distinct sequences and lengths; and DNA ligase I (LIG1) on long-patch base excision repair substrates. The 9-1-1 complex is necessary for the recruitment of RHNO1 to sites of double-stranded breaks (DSB) occurring during the S phase. RAD9A possesses 3'-&gt;5' double stranded DNA exonuclease activity.</text>
</comment>
<evidence type="ECO:0000256" key="6">
    <source>
        <dbReference type="ARBA" id="ARBA00022801"/>
    </source>
</evidence>
<dbReference type="SUPFAM" id="SSF55979">
    <property type="entry name" value="DNA clamp"/>
    <property type="match status" value="1"/>
</dbReference>
<evidence type="ECO:0000313" key="14">
    <source>
        <dbReference type="Proteomes" id="UP000193920"/>
    </source>
</evidence>
<keyword evidence="8" id="KW-0539">Nucleus</keyword>
<comment type="caution">
    <text evidence="13">The sequence shown here is derived from an EMBL/GenBank/DDBJ whole genome shotgun (WGS) entry which is preliminary data.</text>
</comment>
<keyword evidence="5" id="KW-0227">DNA damage</keyword>
<dbReference type="InterPro" id="IPR026584">
    <property type="entry name" value="Rad9"/>
</dbReference>
<evidence type="ECO:0000256" key="12">
    <source>
        <dbReference type="SAM" id="MobiDB-lite"/>
    </source>
</evidence>
<dbReference type="GO" id="GO:0006281">
    <property type="term" value="P:DNA repair"/>
    <property type="evidence" value="ECO:0007669"/>
    <property type="project" value="InterPro"/>
</dbReference>
<keyword evidence="6" id="KW-0378">Hydrolase</keyword>
<organism evidence="13 14">
    <name type="scientific">Neocallimastix californiae</name>
    <dbReference type="NCBI Taxonomy" id="1754190"/>
    <lineage>
        <taxon>Eukaryota</taxon>
        <taxon>Fungi</taxon>
        <taxon>Fungi incertae sedis</taxon>
        <taxon>Chytridiomycota</taxon>
        <taxon>Chytridiomycota incertae sedis</taxon>
        <taxon>Neocallimastigomycetes</taxon>
        <taxon>Neocallimastigales</taxon>
        <taxon>Neocallimastigaceae</taxon>
        <taxon>Neocallimastix</taxon>
    </lineage>
</organism>
<keyword evidence="3" id="KW-0597">Phosphoprotein</keyword>
<evidence type="ECO:0000256" key="10">
    <source>
        <dbReference type="ARBA" id="ARBA00069752"/>
    </source>
</evidence>
<keyword evidence="14" id="KW-1185">Reference proteome</keyword>
<dbReference type="GO" id="GO:0000076">
    <property type="term" value="P:DNA replication checkpoint signaling"/>
    <property type="evidence" value="ECO:0007669"/>
    <property type="project" value="TreeGrafter"/>
</dbReference>
<dbReference type="Pfam" id="PF04139">
    <property type="entry name" value="Rad9"/>
    <property type="match status" value="1"/>
</dbReference>
<dbReference type="GO" id="GO:0071479">
    <property type="term" value="P:cellular response to ionizing radiation"/>
    <property type="evidence" value="ECO:0007669"/>
    <property type="project" value="TreeGrafter"/>
</dbReference>
<evidence type="ECO:0000313" key="13">
    <source>
        <dbReference type="EMBL" id="ORY72478.1"/>
    </source>
</evidence>